<dbReference type="OrthoDB" id="7362478at2"/>
<feature type="signal peptide" evidence="1">
    <location>
        <begin position="1"/>
        <end position="24"/>
    </location>
</feature>
<feature type="chain" id="PRO_5024447515" evidence="1">
    <location>
        <begin position="25"/>
        <end position="157"/>
    </location>
</feature>
<comment type="caution">
    <text evidence="2">The sequence shown here is derived from an EMBL/GenBank/DDBJ whole genome shotgun (WGS) entry which is preliminary data.</text>
</comment>
<protein>
    <submittedName>
        <fullName evidence="2">DUF992 domain-containing protein</fullName>
    </submittedName>
</protein>
<dbReference type="InterPro" id="IPR009333">
    <property type="entry name" value="DUF992"/>
</dbReference>
<keyword evidence="3" id="KW-1185">Reference proteome</keyword>
<name>A0A5N3PBI2_9HYPH</name>
<dbReference type="EMBL" id="VCMV01000014">
    <property type="protein sequence ID" value="KAB0267108.1"/>
    <property type="molecule type" value="Genomic_DNA"/>
</dbReference>
<gene>
    <name evidence="2" type="ORF">FEZ63_11835</name>
</gene>
<sequence length="157" mass="15752">MFRAVASIAVLTAVAALGATEASAQSRTRTGVLTCNVAGGVGLILGSQKATSCVFDPRRGPNERYTGVIRKFGLDIGATQRGVIRWAVLSEGNLAPGSLAGSYVGATAEATVGAGLGANVLVGGNNRTVALQPLSVSGQTGLNFALGVGDLELRPGR</sequence>
<reference evidence="2 3" key="1">
    <citation type="journal article" date="2019" name="Microorganisms">
        <title>Genome Insights into the Novel Species Microvirga brassicacearum, a Rapeseed Endophyte with Biotechnological Potential.</title>
        <authorList>
            <person name="Jimenez-Gomez A."/>
            <person name="Saati-Santamaria Z."/>
            <person name="Igual J.M."/>
            <person name="Rivas R."/>
            <person name="Mateos P.F."/>
            <person name="Garcia-Fraile P."/>
        </authorList>
    </citation>
    <scope>NUCLEOTIDE SEQUENCE [LARGE SCALE GENOMIC DNA]</scope>
    <source>
        <strain evidence="2 3">CDVBN77</strain>
    </source>
</reference>
<evidence type="ECO:0000313" key="2">
    <source>
        <dbReference type="EMBL" id="KAB0267108.1"/>
    </source>
</evidence>
<evidence type="ECO:0000256" key="1">
    <source>
        <dbReference type="SAM" id="SignalP"/>
    </source>
</evidence>
<dbReference type="AlphaFoldDB" id="A0A5N3PBI2"/>
<keyword evidence="1" id="KW-0732">Signal</keyword>
<dbReference type="Pfam" id="PF06186">
    <property type="entry name" value="DUF992"/>
    <property type="match status" value="1"/>
</dbReference>
<dbReference type="RefSeq" id="WP_150944594.1">
    <property type="nucleotide sequence ID" value="NZ_VCMV01000014.1"/>
</dbReference>
<accession>A0A5N3PBI2</accession>
<proteinExistence type="predicted"/>
<dbReference type="Proteomes" id="UP000325684">
    <property type="component" value="Unassembled WGS sequence"/>
</dbReference>
<evidence type="ECO:0000313" key="3">
    <source>
        <dbReference type="Proteomes" id="UP000325684"/>
    </source>
</evidence>
<organism evidence="2 3">
    <name type="scientific">Microvirga brassicacearum</name>
    <dbReference type="NCBI Taxonomy" id="2580413"/>
    <lineage>
        <taxon>Bacteria</taxon>
        <taxon>Pseudomonadati</taxon>
        <taxon>Pseudomonadota</taxon>
        <taxon>Alphaproteobacteria</taxon>
        <taxon>Hyphomicrobiales</taxon>
        <taxon>Methylobacteriaceae</taxon>
        <taxon>Microvirga</taxon>
    </lineage>
</organism>